<keyword evidence="3" id="KW-0479">Metal-binding</keyword>
<evidence type="ECO:0000256" key="6">
    <source>
        <dbReference type="ARBA" id="ARBA00023049"/>
    </source>
</evidence>
<dbReference type="EMBL" id="CP039375">
    <property type="protein sequence ID" value="QCD64750.1"/>
    <property type="molecule type" value="Genomic_DNA"/>
</dbReference>
<dbReference type="Proteomes" id="UP000297053">
    <property type="component" value="Chromosome"/>
</dbReference>
<evidence type="ECO:0000313" key="9">
    <source>
        <dbReference type="Proteomes" id="UP000297053"/>
    </source>
</evidence>
<keyword evidence="2" id="KW-0645">Protease</keyword>
<dbReference type="InterPro" id="IPR001567">
    <property type="entry name" value="Pept_M3A_M3B_dom"/>
</dbReference>
<evidence type="ECO:0000256" key="3">
    <source>
        <dbReference type="ARBA" id="ARBA00022723"/>
    </source>
</evidence>
<dbReference type="KEGG" id="halz:E5139_03480"/>
<feature type="domain" description="Peptidase M3A/M3B catalytic" evidence="7">
    <location>
        <begin position="201"/>
        <end position="583"/>
    </location>
</feature>
<accession>A0A4D6KA10</accession>
<keyword evidence="6" id="KW-0482">Metalloprotease</keyword>
<dbReference type="Gene3D" id="1.20.140.70">
    <property type="entry name" value="Oligopeptidase f, N-terminal domain"/>
    <property type="match status" value="1"/>
</dbReference>
<evidence type="ECO:0000256" key="1">
    <source>
        <dbReference type="ARBA" id="ARBA00001947"/>
    </source>
</evidence>
<dbReference type="GO" id="GO:0004222">
    <property type="term" value="F:metalloendopeptidase activity"/>
    <property type="evidence" value="ECO:0007669"/>
    <property type="project" value="InterPro"/>
</dbReference>
<evidence type="ECO:0000256" key="2">
    <source>
        <dbReference type="ARBA" id="ARBA00022670"/>
    </source>
</evidence>
<dbReference type="AlphaFoldDB" id="A0A4D6KA10"/>
<comment type="cofactor">
    <cofactor evidence="1">
        <name>Zn(2+)</name>
        <dbReference type="ChEBI" id="CHEBI:29105"/>
    </cofactor>
</comment>
<dbReference type="Pfam" id="PF01432">
    <property type="entry name" value="Peptidase_M3"/>
    <property type="match status" value="1"/>
</dbReference>
<dbReference type="RefSeq" id="WP_012807575.1">
    <property type="nucleotide sequence ID" value="NZ_CP039375.1"/>
</dbReference>
<proteinExistence type="predicted"/>
<keyword evidence="5" id="KW-0862">Zinc</keyword>
<organism evidence="8 9">
    <name type="scientific">Halomicrobium mukohataei</name>
    <dbReference type="NCBI Taxonomy" id="57705"/>
    <lineage>
        <taxon>Archaea</taxon>
        <taxon>Methanobacteriati</taxon>
        <taxon>Methanobacteriota</taxon>
        <taxon>Stenosarchaea group</taxon>
        <taxon>Halobacteria</taxon>
        <taxon>Halobacteriales</taxon>
        <taxon>Haloarculaceae</taxon>
        <taxon>Halomicrobium</taxon>
    </lineage>
</organism>
<keyword evidence="4" id="KW-0378">Hydrolase</keyword>
<reference evidence="8 9" key="2">
    <citation type="submission" date="2019-04" db="EMBL/GenBank/DDBJ databases">
        <authorList>
            <person name="Yang S."/>
            <person name="Wei W."/>
        </authorList>
    </citation>
    <scope>NUCLEOTIDE SEQUENCE [LARGE SCALE GENOMIC DNA]</scope>
    <source>
        <strain evidence="9">ZP60</strain>
    </source>
</reference>
<evidence type="ECO:0000256" key="4">
    <source>
        <dbReference type="ARBA" id="ARBA00022801"/>
    </source>
</evidence>
<dbReference type="InterPro" id="IPR042088">
    <property type="entry name" value="OligoPept_F_C"/>
</dbReference>
<name>A0A4D6KA10_9EURY</name>
<evidence type="ECO:0000256" key="5">
    <source>
        <dbReference type="ARBA" id="ARBA00022833"/>
    </source>
</evidence>
<dbReference type="GO" id="GO:0006508">
    <property type="term" value="P:proteolysis"/>
    <property type="evidence" value="ECO:0007669"/>
    <property type="project" value="UniProtKB-KW"/>
</dbReference>
<dbReference type="GeneID" id="42177967"/>
<dbReference type="SUPFAM" id="SSF55486">
    <property type="entry name" value="Metalloproteases ('zincins'), catalytic domain"/>
    <property type="match status" value="1"/>
</dbReference>
<sequence length="594" mass="66604">MSLPDHADRDEQYTWETGQIFATPAEWDRYRAELQADLDAADPPAAPIESTAAARELVDTVADWYQRIQRLELYATLRDCITDDPAASDRGGTARSLSTRVETAVGEHLDRLHSTDAVTLDRIEEALGERRRYFASLRARAARRRSPAVEAVVEQFAEQCSSADRIVRAVKNDDFDAPTVETPDGDERTVTLGRYATELAASDRDYRRRVYESSLDGLATFEGTLATAYDEKLTAASTSADAVGIDSIRERQLTNRSYPEGGIEFQFPTALHDRLIDAVGDATGPRERARERRARRLGIDAVRPWDTQVSVADAPEPEIEYEAAVGHVVDAVAPLGEAYQERARRFFAQRRVDVYECADKRSDIPAFCPSSAEDGAFVLLNFQRDVRTVFHLCHELGHALHVEHHREGPAMYATGPRPISEVPSVLHEVLLTEHLAQQNGPLAAHARERLLQSLEMLLYEQAANAAFKRRLAATVDGGERLTADRIADAYRETLARFDPALEPCDRTRFEWLTGALFRDAFHHYQYVLGAVGALHVRESLRDGRLDPATYREFLRSTGRDDPVSLFERLGVDLTTSAPYERAAQAFEGYLDRWT</sequence>
<evidence type="ECO:0000313" key="8">
    <source>
        <dbReference type="EMBL" id="QCD64750.1"/>
    </source>
</evidence>
<dbReference type="OMA" id="LERDIYR"/>
<protein>
    <submittedName>
        <fullName evidence="8">Oligoendopeptidase F family protein</fullName>
    </submittedName>
</protein>
<dbReference type="GO" id="GO:0046872">
    <property type="term" value="F:metal ion binding"/>
    <property type="evidence" value="ECO:0007669"/>
    <property type="project" value="UniProtKB-KW"/>
</dbReference>
<reference evidence="8 9" key="1">
    <citation type="submission" date="2019-04" db="EMBL/GenBank/DDBJ databases">
        <title>Complete genome sequence of Arthrobacter sp. ZXY-2 associated with effective atrazine degradation and salt adaptation.</title>
        <authorList>
            <person name="Zhao X."/>
        </authorList>
    </citation>
    <scope>NUCLEOTIDE SEQUENCE [LARGE SCALE GENOMIC DNA]</scope>
    <source>
        <strain evidence="9">ZP60</strain>
    </source>
</reference>
<dbReference type="Gene3D" id="1.10.1370.20">
    <property type="entry name" value="Oligoendopeptidase f, C-terminal domain"/>
    <property type="match status" value="1"/>
</dbReference>
<gene>
    <name evidence="8" type="ORF">E5139_03480</name>
</gene>
<evidence type="ECO:0000259" key="7">
    <source>
        <dbReference type="Pfam" id="PF01432"/>
    </source>
</evidence>